<evidence type="ECO:0000256" key="1">
    <source>
        <dbReference type="SAM" id="Phobius"/>
    </source>
</evidence>
<reference evidence="2 3" key="1">
    <citation type="journal article" date="2011" name="Proc. Natl. Acad. Sci. U.S.A.">
        <title>Comparative genomics of xylose-fermenting fungi for enhanced biofuel production.</title>
        <authorList>
            <person name="Wohlbach D.J."/>
            <person name="Kuo A."/>
            <person name="Sato T.K."/>
            <person name="Potts K.M."/>
            <person name="Salamov A.A."/>
            <person name="LaButti K.M."/>
            <person name="Sun H."/>
            <person name="Clum A."/>
            <person name="Pangilinan J.L."/>
            <person name="Lindquist E.A."/>
            <person name="Lucas S."/>
            <person name="Lapidus A."/>
            <person name="Jin M."/>
            <person name="Gunawan C."/>
            <person name="Balan V."/>
            <person name="Dale B.E."/>
            <person name="Jeffries T.W."/>
            <person name="Zinkel R."/>
            <person name="Barry K.W."/>
            <person name="Grigoriev I.V."/>
            <person name="Gasch A.P."/>
        </authorList>
    </citation>
    <scope>NUCLEOTIDE SEQUENCE [LARGE SCALE GENOMIC DNA]</scope>
    <source>
        <strain evidence="3">NRRL Y-27907 / 11-Y1</strain>
    </source>
</reference>
<gene>
    <name evidence="2" type="ORF">SPAPADRAFT_58327</name>
</gene>
<keyword evidence="1" id="KW-1133">Transmembrane helix</keyword>
<accession>G3AFZ9</accession>
<feature type="non-terminal residue" evidence="2">
    <location>
        <position position="52"/>
    </location>
</feature>
<dbReference type="Proteomes" id="UP000000709">
    <property type="component" value="Unassembled WGS sequence"/>
</dbReference>
<dbReference type="AlphaFoldDB" id="G3AFZ9"/>
<proteinExistence type="predicted"/>
<dbReference type="KEGG" id="spaa:SPAPADRAFT_58327"/>
<dbReference type="InParanoid" id="G3AFZ9"/>
<feature type="transmembrane region" description="Helical" evidence="1">
    <location>
        <begin position="12"/>
        <end position="33"/>
    </location>
</feature>
<dbReference type="GeneID" id="18872403"/>
<dbReference type="RefSeq" id="XP_007372550.1">
    <property type="nucleotide sequence ID" value="XM_007372488.1"/>
</dbReference>
<keyword evidence="1" id="KW-0472">Membrane</keyword>
<protein>
    <submittedName>
        <fullName evidence="2">Uncharacterized protein</fullName>
    </submittedName>
</protein>
<organism evidence="3">
    <name type="scientific">Spathaspora passalidarum (strain NRRL Y-27907 / 11-Y1)</name>
    <dbReference type="NCBI Taxonomy" id="619300"/>
    <lineage>
        <taxon>Eukaryota</taxon>
        <taxon>Fungi</taxon>
        <taxon>Dikarya</taxon>
        <taxon>Ascomycota</taxon>
        <taxon>Saccharomycotina</taxon>
        <taxon>Pichiomycetes</taxon>
        <taxon>Debaryomycetaceae</taxon>
        <taxon>Spathaspora</taxon>
    </lineage>
</organism>
<keyword evidence="3" id="KW-1185">Reference proteome</keyword>
<name>G3AFZ9_SPAPN</name>
<evidence type="ECO:0000313" key="2">
    <source>
        <dbReference type="EMBL" id="EGW35138.1"/>
    </source>
</evidence>
<sequence>MSKYTRVYNKRIKNILPLLVILVLIVWTGRQYLTEAVVQMKLENAALLHHKY</sequence>
<keyword evidence="1" id="KW-0812">Transmembrane</keyword>
<dbReference type="HOGENOM" id="CLU_3093233_0_0_1"/>
<dbReference type="EMBL" id="GL996499">
    <property type="protein sequence ID" value="EGW35138.1"/>
    <property type="molecule type" value="Genomic_DNA"/>
</dbReference>
<evidence type="ECO:0000313" key="3">
    <source>
        <dbReference type="Proteomes" id="UP000000709"/>
    </source>
</evidence>